<dbReference type="SUPFAM" id="SSF56112">
    <property type="entry name" value="Protein kinase-like (PK-like)"/>
    <property type="match status" value="1"/>
</dbReference>
<accession>A0A2C6KVV6</accession>
<feature type="region of interest" description="Disordered" evidence="1">
    <location>
        <begin position="9"/>
        <end position="87"/>
    </location>
</feature>
<reference evidence="3 4" key="1">
    <citation type="journal article" date="2017" name="Int. J. Parasitol.">
        <title>The genome of the protozoan parasite Cystoisospora suis and a reverse vaccinology approach to identify vaccine candidates.</title>
        <authorList>
            <person name="Palmieri N."/>
            <person name="Shrestha A."/>
            <person name="Ruttkowski B."/>
            <person name="Beck T."/>
            <person name="Vogl C."/>
            <person name="Tomley F."/>
            <person name="Blake D.P."/>
            <person name="Joachim A."/>
        </authorList>
    </citation>
    <scope>NUCLEOTIDE SEQUENCE [LARGE SCALE GENOMIC DNA]</scope>
    <source>
        <strain evidence="3 4">Wien I</strain>
    </source>
</reference>
<feature type="compositionally biased region" description="Low complexity" evidence="1">
    <location>
        <begin position="142"/>
        <end position="165"/>
    </location>
</feature>
<keyword evidence="4" id="KW-1185">Reference proteome</keyword>
<feature type="region of interest" description="Disordered" evidence="1">
    <location>
        <begin position="631"/>
        <end position="680"/>
    </location>
</feature>
<feature type="compositionally biased region" description="Low complexity" evidence="1">
    <location>
        <begin position="64"/>
        <end position="76"/>
    </location>
</feature>
<proteinExistence type="predicted"/>
<name>A0A2C6KVV6_9APIC</name>
<dbReference type="PANTHER" id="PTHR44167:SF24">
    <property type="entry name" value="SERINE_THREONINE-PROTEIN KINASE CHK2"/>
    <property type="match status" value="1"/>
</dbReference>
<dbReference type="GO" id="GO:0005524">
    <property type="term" value="F:ATP binding"/>
    <property type="evidence" value="ECO:0007669"/>
    <property type="project" value="InterPro"/>
</dbReference>
<dbReference type="Proteomes" id="UP000221165">
    <property type="component" value="Unassembled WGS sequence"/>
</dbReference>
<gene>
    <name evidence="3" type="ORF">CSUI_005927</name>
</gene>
<feature type="region of interest" description="Disordered" evidence="1">
    <location>
        <begin position="142"/>
        <end position="168"/>
    </location>
</feature>
<feature type="domain" description="Protein kinase" evidence="2">
    <location>
        <begin position="393"/>
        <end position="1055"/>
    </location>
</feature>
<keyword evidence="3" id="KW-0808">Transferase</keyword>
<evidence type="ECO:0000313" key="3">
    <source>
        <dbReference type="EMBL" id="PHJ20242.1"/>
    </source>
</evidence>
<feature type="region of interest" description="Disordered" evidence="1">
    <location>
        <begin position="419"/>
        <end position="522"/>
    </location>
</feature>
<dbReference type="GeneID" id="94429304"/>
<dbReference type="PROSITE" id="PS50011">
    <property type="entry name" value="PROTEIN_KINASE_DOM"/>
    <property type="match status" value="1"/>
</dbReference>
<feature type="region of interest" description="Disordered" evidence="1">
    <location>
        <begin position="247"/>
        <end position="291"/>
    </location>
</feature>
<feature type="compositionally biased region" description="Basic and acidic residues" evidence="1">
    <location>
        <begin position="771"/>
        <end position="781"/>
    </location>
</feature>
<feature type="region of interest" description="Disordered" evidence="1">
    <location>
        <begin position="910"/>
        <end position="939"/>
    </location>
</feature>
<evidence type="ECO:0000256" key="1">
    <source>
        <dbReference type="SAM" id="MobiDB-lite"/>
    </source>
</evidence>
<feature type="region of interest" description="Disordered" evidence="1">
    <location>
        <begin position="765"/>
        <end position="785"/>
    </location>
</feature>
<dbReference type="PANTHER" id="PTHR44167">
    <property type="entry name" value="OVARIAN-SPECIFIC SERINE/THREONINE-PROTEIN KINASE LOK-RELATED"/>
    <property type="match status" value="1"/>
</dbReference>
<dbReference type="Pfam" id="PF00069">
    <property type="entry name" value="Pkinase"/>
    <property type="match status" value="1"/>
</dbReference>
<dbReference type="InterPro" id="IPR008271">
    <property type="entry name" value="Ser/Thr_kinase_AS"/>
</dbReference>
<protein>
    <submittedName>
        <fullName evidence="3">Protein kinase</fullName>
    </submittedName>
</protein>
<feature type="compositionally biased region" description="Low complexity" evidence="1">
    <location>
        <begin position="19"/>
        <end position="54"/>
    </location>
</feature>
<evidence type="ECO:0000313" key="4">
    <source>
        <dbReference type="Proteomes" id="UP000221165"/>
    </source>
</evidence>
<dbReference type="InterPro" id="IPR011009">
    <property type="entry name" value="Kinase-like_dom_sf"/>
</dbReference>
<dbReference type="VEuPathDB" id="ToxoDB:CSUI_005927"/>
<dbReference type="OrthoDB" id="40902at2759"/>
<dbReference type="Gene3D" id="1.10.510.10">
    <property type="entry name" value="Transferase(Phosphotransferase) domain 1"/>
    <property type="match status" value="1"/>
</dbReference>
<feature type="compositionally biased region" description="Polar residues" evidence="1">
    <location>
        <begin position="470"/>
        <end position="484"/>
    </location>
</feature>
<comment type="caution">
    <text evidence="3">The sequence shown here is derived from an EMBL/GenBank/DDBJ whole genome shotgun (WGS) entry which is preliminary data.</text>
</comment>
<feature type="compositionally biased region" description="Basic and acidic residues" evidence="1">
    <location>
        <begin position="631"/>
        <end position="641"/>
    </location>
</feature>
<dbReference type="AlphaFoldDB" id="A0A2C6KVV6"/>
<dbReference type="InterPro" id="IPR000719">
    <property type="entry name" value="Prot_kinase_dom"/>
</dbReference>
<dbReference type="GO" id="GO:0044773">
    <property type="term" value="P:mitotic DNA damage checkpoint signaling"/>
    <property type="evidence" value="ECO:0007669"/>
    <property type="project" value="TreeGrafter"/>
</dbReference>
<organism evidence="3 4">
    <name type="scientific">Cystoisospora suis</name>
    <dbReference type="NCBI Taxonomy" id="483139"/>
    <lineage>
        <taxon>Eukaryota</taxon>
        <taxon>Sar</taxon>
        <taxon>Alveolata</taxon>
        <taxon>Apicomplexa</taxon>
        <taxon>Conoidasida</taxon>
        <taxon>Coccidia</taxon>
        <taxon>Eucoccidiorida</taxon>
        <taxon>Eimeriorina</taxon>
        <taxon>Sarcocystidae</taxon>
        <taxon>Cystoisospora</taxon>
    </lineage>
</organism>
<dbReference type="GO" id="GO:0005737">
    <property type="term" value="C:cytoplasm"/>
    <property type="evidence" value="ECO:0007669"/>
    <property type="project" value="TreeGrafter"/>
</dbReference>
<dbReference type="PROSITE" id="PS00108">
    <property type="entry name" value="PROTEIN_KINASE_ST"/>
    <property type="match status" value="1"/>
</dbReference>
<feature type="compositionally biased region" description="Polar residues" evidence="1">
    <location>
        <begin position="255"/>
        <end position="271"/>
    </location>
</feature>
<evidence type="ECO:0000259" key="2">
    <source>
        <dbReference type="PROSITE" id="PS50011"/>
    </source>
</evidence>
<dbReference type="RefSeq" id="XP_067921932.1">
    <property type="nucleotide sequence ID" value="XM_068066093.1"/>
</dbReference>
<keyword evidence="3" id="KW-0418">Kinase</keyword>
<dbReference type="GO" id="GO:0004674">
    <property type="term" value="F:protein serine/threonine kinase activity"/>
    <property type="evidence" value="ECO:0007669"/>
    <property type="project" value="TreeGrafter"/>
</dbReference>
<dbReference type="EMBL" id="MIGC01002932">
    <property type="protein sequence ID" value="PHJ20242.1"/>
    <property type="molecule type" value="Genomic_DNA"/>
</dbReference>
<sequence length="1071" mass="115242">MTEGCFLLPPLLTGGGGSASALSTTTTTSSSSSSSSSSGNSNSSSSSGTTPVSSTERKSCQGFTTTNKSSSTTNSSPAPTRCQARPRLQLPGCISRASFYTDEEVRKPIAATPTGGSCLSSLFSASFGFPCCSPSSQSMQMQWGGSPSTVASGASSGRSSRWSGSFEGDDSHVDFFPQKATTVMTPRRFSNSAQINSSIFPSVLSPQQHTPTTPRPSVYHRISPKGKVTIWTSSREEGKDAHPLFQAIPKHHGKGTNTLSASQASVTTESGTPPPRSPSMAPIIIDSNGDHTELPQQQRTLRHPYISYEENDDEFGSCIWTRTTTTPSALHSLPSFERGDGACFLSGGGEISSPTHGMIHSITEECEPCEKWQGSSCTSVPYCAFVEDVNAHFLLIEKLGAGRQGVVYRCQPLSSHFHSTPYKKTPPYSGKDTASERTNRWMTPLPTPIPQASSDRSASVEKTAILRQHPATTTRMSSGGTDHTSPVGLSEETEENKMASPTSRYSKHEVEEDDNSDDAFGVATTLTPVPEETDGLHGEQHADSLLFLPLFPRLPPEPISGEGAAVEEICLKYMVNESLLSTVLERICRLRSPHVIQHYGAIQDRRGQWLMMELARGPELLALIELKHHQDPPRTDAEADRCCSGGNEESHAGNVKTSRDSFGRRENEGARAGEEQGPAKSRLLAHKSLQDKVASCPSGDDHVKAGRGTTNGAEAAQRCLNEDACKRFLGEMLRGIAAVHAEGLIHGDVKAENFVLKEPLVTQATASCSTTDEKREREEQHHRGKETHNILGYGLVRDGEVRVGDADERRGTDEGQVVDRSLSRLLLADLGSAIPVEIAQKRSKGGMHSHPGGTPMYMAPELFTKAPYDGKVDVWAAGVVFALLLTGRSPFGNVDLLTHLYRRYAESNKSTTKTPSFRRGEGQCSEPVVNTSSAAGGGADCRGKASVALPGTGLSTTCCSVDSLSSSVKSAAQDTGVLKREETWTSLSALLSRDFEEASEMAALLDPLIDEEIWRSDAWRNVSYKAKCIARKLLTVDPKKRPTAEAALAEVHLLSLTTAENWRCGEECKSD</sequence>
<dbReference type="SMART" id="SM00220">
    <property type="entry name" value="S_TKc"/>
    <property type="match status" value="1"/>
</dbReference>
<feature type="compositionally biased region" description="Basic and acidic residues" evidence="1">
    <location>
        <begin position="657"/>
        <end position="674"/>
    </location>
</feature>
<dbReference type="GO" id="GO:0005634">
    <property type="term" value="C:nucleus"/>
    <property type="evidence" value="ECO:0007669"/>
    <property type="project" value="TreeGrafter"/>
</dbReference>